<keyword evidence="2" id="KW-1185">Reference proteome</keyword>
<name>A0A0E0FFU6_ORYNI</name>
<dbReference type="EnsemblPlants" id="ONIVA01G02400.1">
    <property type="protein sequence ID" value="ONIVA01G02400.1"/>
    <property type="gene ID" value="ONIVA01G02400"/>
</dbReference>
<dbReference type="Gramene" id="ONIVA01G02400.1">
    <property type="protein sequence ID" value="ONIVA01G02400.1"/>
    <property type="gene ID" value="ONIVA01G02400"/>
</dbReference>
<sequence>MDEYLSWIRRRLLRVATSLNGLLRTAASGGAAVIAAAPPVAATLSELVVRKLSMDSPILGPSKPNRELERKGCYTLRKRNRTEIKQASAAAATWFRLNLVDLHLFLYYLSCYYLYCSY</sequence>
<reference evidence="1" key="1">
    <citation type="submission" date="2015-04" db="UniProtKB">
        <authorList>
            <consortium name="EnsemblPlants"/>
        </authorList>
    </citation>
    <scope>IDENTIFICATION</scope>
    <source>
        <strain evidence="1">SL10</strain>
    </source>
</reference>
<dbReference type="HOGENOM" id="CLU_2076851_0_0_1"/>
<evidence type="ECO:0000313" key="2">
    <source>
        <dbReference type="Proteomes" id="UP000006591"/>
    </source>
</evidence>
<dbReference type="AlphaFoldDB" id="A0A0E0FFU6"/>
<evidence type="ECO:0000313" key="1">
    <source>
        <dbReference type="EnsemblPlants" id="ONIVA01G02400.1"/>
    </source>
</evidence>
<proteinExistence type="predicted"/>
<organism evidence="1">
    <name type="scientific">Oryza nivara</name>
    <name type="common">Indian wild rice</name>
    <name type="synonym">Oryza sativa f. spontanea</name>
    <dbReference type="NCBI Taxonomy" id="4536"/>
    <lineage>
        <taxon>Eukaryota</taxon>
        <taxon>Viridiplantae</taxon>
        <taxon>Streptophyta</taxon>
        <taxon>Embryophyta</taxon>
        <taxon>Tracheophyta</taxon>
        <taxon>Spermatophyta</taxon>
        <taxon>Magnoliopsida</taxon>
        <taxon>Liliopsida</taxon>
        <taxon>Poales</taxon>
        <taxon>Poaceae</taxon>
        <taxon>BOP clade</taxon>
        <taxon>Oryzoideae</taxon>
        <taxon>Oryzeae</taxon>
        <taxon>Oryzinae</taxon>
        <taxon>Oryza</taxon>
    </lineage>
</organism>
<accession>A0A0E0FFU6</accession>
<protein>
    <submittedName>
        <fullName evidence="1">Uncharacterized protein</fullName>
    </submittedName>
</protein>
<reference evidence="1" key="2">
    <citation type="submission" date="2018-04" db="EMBL/GenBank/DDBJ databases">
        <title>OnivRS2 (Oryza nivara Reference Sequence Version 2).</title>
        <authorList>
            <person name="Zhang J."/>
            <person name="Kudrna D."/>
            <person name="Lee S."/>
            <person name="Talag J."/>
            <person name="Rajasekar S."/>
            <person name="Welchert J."/>
            <person name="Hsing Y.-I."/>
            <person name="Wing R.A."/>
        </authorList>
    </citation>
    <scope>NUCLEOTIDE SEQUENCE [LARGE SCALE GENOMIC DNA]</scope>
</reference>
<dbReference type="Proteomes" id="UP000006591">
    <property type="component" value="Chromosome 1"/>
</dbReference>